<keyword evidence="2" id="KW-1185">Reference proteome</keyword>
<sequence length="125" mass="13276">MGKPLDLTVDDDGLRRALSAFAGDLDALDETWEGIARQMEAGVRPRIPVLSGALAGTLATRSTGSSAELSVGGSLPYARVIDNGWRAHNIEPAYFSRPAVELLTEDAAADLERGIQQAADRRGLD</sequence>
<reference evidence="2" key="1">
    <citation type="journal article" date="2019" name="Int. J. Syst. Evol. Microbiol.">
        <title>The Global Catalogue of Microorganisms (GCM) 10K type strain sequencing project: providing services to taxonomists for standard genome sequencing and annotation.</title>
        <authorList>
            <consortium name="The Broad Institute Genomics Platform"/>
            <consortium name="The Broad Institute Genome Sequencing Center for Infectious Disease"/>
            <person name="Wu L."/>
            <person name="Ma J."/>
        </authorList>
    </citation>
    <scope>NUCLEOTIDE SEQUENCE [LARGE SCALE GENOMIC DNA]</scope>
    <source>
        <strain evidence="2">JCM 18459</strain>
    </source>
</reference>
<gene>
    <name evidence="1" type="ORF">GCM10023340_38920</name>
</gene>
<protein>
    <recommendedName>
        <fullName evidence="3">HK97 gp10 family phage protein</fullName>
    </recommendedName>
</protein>
<evidence type="ECO:0000313" key="1">
    <source>
        <dbReference type="EMBL" id="GAA5154799.1"/>
    </source>
</evidence>
<evidence type="ECO:0000313" key="2">
    <source>
        <dbReference type="Proteomes" id="UP001500221"/>
    </source>
</evidence>
<dbReference type="EMBL" id="BAABKG010000005">
    <property type="protein sequence ID" value="GAA5154799.1"/>
    <property type="molecule type" value="Genomic_DNA"/>
</dbReference>
<dbReference type="Proteomes" id="UP001500221">
    <property type="component" value="Unassembled WGS sequence"/>
</dbReference>
<comment type="caution">
    <text evidence="1">The sequence shown here is derived from an EMBL/GenBank/DDBJ whole genome shotgun (WGS) entry which is preliminary data.</text>
</comment>
<accession>A0ABP9PZP1</accession>
<organism evidence="1 2">
    <name type="scientific">Nocardioides marinquilinus</name>
    <dbReference type="NCBI Taxonomy" id="1210400"/>
    <lineage>
        <taxon>Bacteria</taxon>
        <taxon>Bacillati</taxon>
        <taxon>Actinomycetota</taxon>
        <taxon>Actinomycetes</taxon>
        <taxon>Propionibacteriales</taxon>
        <taxon>Nocardioidaceae</taxon>
        <taxon>Nocardioides</taxon>
    </lineage>
</organism>
<name>A0ABP9PZP1_9ACTN</name>
<evidence type="ECO:0008006" key="3">
    <source>
        <dbReference type="Google" id="ProtNLM"/>
    </source>
</evidence>
<proteinExistence type="predicted"/>
<dbReference type="RefSeq" id="WP_345462676.1">
    <property type="nucleotide sequence ID" value="NZ_BAABKG010000005.1"/>
</dbReference>